<proteinExistence type="predicted"/>
<evidence type="ECO:0000256" key="1">
    <source>
        <dbReference type="ARBA" id="ARBA00022741"/>
    </source>
</evidence>
<sequence length="99" mass="11585">MNQKTGFDHSANNMKLLEKHLRRYKDEVFPSQDLFFLTSYTNLEKLWSLILRPPVVSIMGHIDHGKTTLLDTIRHSQVQKEEKGDDLKRIASNYPNPTF</sequence>
<dbReference type="InterPro" id="IPR027417">
    <property type="entry name" value="P-loop_NTPase"/>
</dbReference>
<name>A0A397TXC1_9GLOM</name>
<feature type="domain" description="Tr-type G" evidence="4">
    <location>
        <begin position="56"/>
        <end position="85"/>
    </location>
</feature>
<evidence type="ECO:0000313" key="6">
    <source>
        <dbReference type="Proteomes" id="UP000266673"/>
    </source>
</evidence>
<feature type="compositionally biased region" description="Basic and acidic residues" evidence="3">
    <location>
        <begin position="80"/>
        <end position="89"/>
    </location>
</feature>
<accession>A0A397TXC1</accession>
<dbReference type="Gene3D" id="3.40.50.300">
    <property type="entry name" value="P-loop containing nucleotide triphosphate hydrolases"/>
    <property type="match status" value="1"/>
</dbReference>
<dbReference type="GO" id="GO:0003743">
    <property type="term" value="F:translation initiation factor activity"/>
    <property type="evidence" value="ECO:0007669"/>
    <property type="project" value="TreeGrafter"/>
</dbReference>
<dbReference type="InterPro" id="IPR000795">
    <property type="entry name" value="T_Tr_GTP-bd_dom"/>
</dbReference>
<keyword evidence="1" id="KW-0547">Nucleotide-binding</keyword>
<dbReference type="PANTHER" id="PTHR43381:SF5">
    <property type="entry name" value="TR-TYPE G DOMAIN-CONTAINING PROTEIN"/>
    <property type="match status" value="1"/>
</dbReference>
<dbReference type="InterPro" id="IPR015760">
    <property type="entry name" value="TIF_IF2"/>
</dbReference>
<dbReference type="Proteomes" id="UP000266673">
    <property type="component" value="Unassembled WGS sequence"/>
</dbReference>
<reference evidence="5 6" key="1">
    <citation type="submission" date="2018-06" db="EMBL/GenBank/DDBJ databases">
        <title>Comparative genomics reveals the genomic features of Rhizophagus irregularis, R. cerebriforme, R. diaphanum and Gigaspora rosea, and their symbiotic lifestyle signature.</title>
        <authorList>
            <person name="Morin E."/>
            <person name="San Clemente H."/>
            <person name="Chen E.C.H."/>
            <person name="De La Providencia I."/>
            <person name="Hainaut M."/>
            <person name="Kuo A."/>
            <person name="Kohler A."/>
            <person name="Murat C."/>
            <person name="Tang N."/>
            <person name="Roy S."/>
            <person name="Loubradou J."/>
            <person name="Henrissat B."/>
            <person name="Grigoriev I.V."/>
            <person name="Corradi N."/>
            <person name="Roux C."/>
            <person name="Martin F.M."/>
        </authorList>
    </citation>
    <scope>NUCLEOTIDE SEQUENCE [LARGE SCALE GENOMIC DNA]</scope>
    <source>
        <strain evidence="5 6">DAOM 194757</strain>
    </source>
</reference>
<dbReference type="GO" id="GO:0005737">
    <property type="term" value="C:cytoplasm"/>
    <property type="evidence" value="ECO:0007669"/>
    <property type="project" value="TreeGrafter"/>
</dbReference>
<protein>
    <recommendedName>
        <fullName evidence="4">Tr-type G domain-containing protein</fullName>
    </recommendedName>
</protein>
<dbReference type="PANTHER" id="PTHR43381">
    <property type="entry name" value="TRANSLATION INITIATION FACTOR IF-2-RELATED"/>
    <property type="match status" value="1"/>
</dbReference>
<keyword evidence="2" id="KW-0342">GTP-binding</keyword>
<dbReference type="STRING" id="44941.A0A397TXC1"/>
<evidence type="ECO:0000256" key="3">
    <source>
        <dbReference type="SAM" id="MobiDB-lite"/>
    </source>
</evidence>
<dbReference type="OrthoDB" id="2425258at2759"/>
<organism evidence="5 6">
    <name type="scientific">Gigaspora rosea</name>
    <dbReference type="NCBI Taxonomy" id="44941"/>
    <lineage>
        <taxon>Eukaryota</taxon>
        <taxon>Fungi</taxon>
        <taxon>Fungi incertae sedis</taxon>
        <taxon>Mucoromycota</taxon>
        <taxon>Glomeromycotina</taxon>
        <taxon>Glomeromycetes</taxon>
        <taxon>Diversisporales</taxon>
        <taxon>Gigasporaceae</taxon>
        <taxon>Gigaspora</taxon>
    </lineage>
</organism>
<dbReference type="GO" id="GO:0005525">
    <property type="term" value="F:GTP binding"/>
    <property type="evidence" value="ECO:0007669"/>
    <property type="project" value="UniProtKB-KW"/>
</dbReference>
<dbReference type="AlphaFoldDB" id="A0A397TXC1"/>
<dbReference type="SUPFAM" id="SSF52540">
    <property type="entry name" value="P-loop containing nucleoside triphosphate hydrolases"/>
    <property type="match status" value="1"/>
</dbReference>
<dbReference type="GO" id="GO:0003924">
    <property type="term" value="F:GTPase activity"/>
    <property type="evidence" value="ECO:0007669"/>
    <property type="project" value="InterPro"/>
</dbReference>
<evidence type="ECO:0000313" key="5">
    <source>
        <dbReference type="EMBL" id="RIB02554.1"/>
    </source>
</evidence>
<dbReference type="EMBL" id="QKWP01002659">
    <property type="protein sequence ID" value="RIB02554.1"/>
    <property type="molecule type" value="Genomic_DNA"/>
</dbReference>
<feature type="region of interest" description="Disordered" evidence="3">
    <location>
        <begin position="80"/>
        <end position="99"/>
    </location>
</feature>
<evidence type="ECO:0000259" key="4">
    <source>
        <dbReference type="Pfam" id="PF00009"/>
    </source>
</evidence>
<evidence type="ECO:0000256" key="2">
    <source>
        <dbReference type="ARBA" id="ARBA00023134"/>
    </source>
</evidence>
<dbReference type="Pfam" id="PF00009">
    <property type="entry name" value="GTP_EFTU"/>
    <property type="match status" value="1"/>
</dbReference>
<comment type="caution">
    <text evidence="5">The sequence shown here is derived from an EMBL/GenBank/DDBJ whole genome shotgun (WGS) entry which is preliminary data.</text>
</comment>
<keyword evidence="6" id="KW-1185">Reference proteome</keyword>
<gene>
    <name evidence="5" type="ORF">C2G38_2227515</name>
</gene>